<evidence type="ECO:0000259" key="1">
    <source>
        <dbReference type="PROSITE" id="PS51819"/>
    </source>
</evidence>
<dbReference type="AlphaFoldDB" id="A0A1I0DA91"/>
<protein>
    <submittedName>
        <fullName evidence="2">Catechol 2,3-dioxygenase</fullName>
    </submittedName>
</protein>
<keyword evidence="2" id="KW-0223">Dioxygenase</keyword>
<dbReference type="Proteomes" id="UP000198558">
    <property type="component" value="Unassembled WGS sequence"/>
</dbReference>
<dbReference type="InterPro" id="IPR029068">
    <property type="entry name" value="Glyas_Bleomycin-R_OHBP_Dase"/>
</dbReference>
<evidence type="ECO:0000313" key="3">
    <source>
        <dbReference type="Proteomes" id="UP000198558"/>
    </source>
</evidence>
<feature type="domain" description="VOC" evidence="1">
    <location>
        <begin position="45"/>
        <end position="161"/>
    </location>
</feature>
<dbReference type="PANTHER" id="PTHR21366">
    <property type="entry name" value="GLYOXALASE FAMILY PROTEIN"/>
    <property type="match status" value="1"/>
</dbReference>
<keyword evidence="3" id="KW-1185">Reference proteome</keyword>
<dbReference type="InterPro" id="IPR037523">
    <property type="entry name" value="VOC_core"/>
</dbReference>
<keyword evidence="2" id="KW-0560">Oxidoreductase</keyword>
<reference evidence="3" key="1">
    <citation type="submission" date="2016-10" db="EMBL/GenBank/DDBJ databases">
        <authorList>
            <person name="Varghese N."/>
            <person name="Submissions S."/>
        </authorList>
    </citation>
    <scope>NUCLEOTIDE SEQUENCE [LARGE SCALE GENOMIC DNA]</scope>
    <source>
        <strain evidence="3">DSM 1551</strain>
    </source>
</reference>
<dbReference type="GO" id="GO:0051213">
    <property type="term" value="F:dioxygenase activity"/>
    <property type="evidence" value="ECO:0007669"/>
    <property type="project" value="UniProtKB-KW"/>
</dbReference>
<accession>A0A1I0DA91</accession>
<sequence>MCYTDLAINKNLDIIKLHLNFLFVILKYHQYNYRKLRSYGGSDMKFKNPMLVVTDIEKSVEFYKKVFGLHVIMDFGANKTLTGGLALQTVETYKDFIGTNDISFGGNNFEIYFEEDDFDKFADRLKEYDIEYVHPIIEHSWGQRVVRFYDPDKHIVEVGENMKIVCKRFLDSGMTPEQVAEFMNVPMKFIKACMR</sequence>
<dbReference type="InterPro" id="IPR025870">
    <property type="entry name" value="Glyoxalase-like_dom"/>
</dbReference>
<evidence type="ECO:0000313" key="2">
    <source>
        <dbReference type="EMBL" id="SET29198.1"/>
    </source>
</evidence>
<organism evidence="2 3">
    <name type="scientific">Thomasclavelia cocleata</name>
    <dbReference type="NCBI Taxonomy" id="69824"/>
    <lineage>
        <taxon>Bacteria</taxon>
        <taxon>Bacillati</taxon>
        <taxon>Bacillota</taxon>
        <taxon>Erysipelotrichia</taxon>
        <taxon>Erysipelotrichales</taxon>
        <taxon>Coprobacillaceae</taxon>
        <taxon>Thomasclavelia</taxon>
    </lineage>
</organism>
<dbReference type="EMBL" id="FOIN01000005">
    <property type="protein sequence ID" value="SET29198.1"/>
    <property type="molecule type" value="Genomic_DNA"/>
</dbReference>
<dbReference type="Pfam" id="PF12681">
    <property type="entry name" value="Glyoxalase_2"/>
    <property type="match status" value="1"/>
</dbReference>
<dbReference type="PROSITE" id="PS51819">
    <property type="entry name" value="VOC"/>
    <property type="match status" value="1"/>
</dbReference>
<dbReference type="InterPro" id="IPR050383">
    <property type="entry name" value="GlyoxalaseI/FosfomycinResist"/>
</dbReference>
<dbReference type="RefSeq" id="WP_249026596.1">
    <property type="nucleotide sequence ID" value="NZ_CAPXJS010000137.1"/>
</dbReference>
<dbReference type="SUPFAM" id="SSF54593">
    <property type="entry name" value="Glyoxalase/Bleomycin resistance protein/Dihydroxybiphenyl dioxygenase"/>
    <property type="match status" value="1"/>
</dbReference>
<proteinExistence type="predicted"/>
<dbReference type="Gene3D" id="3.10.180.10">
    <property type="entry name" value="2,3-Dihydroxybiphenyl 1,2-Dioxygenase, domain 1"/>
    <property type="match status" value="1"/>
</dbReference>
<name>A0A1I0DA91_9FIRM</name>
<gene>
    <name evidence="2" type="ORF">SAMN04489758_10594</name>
</gene>